<reference evidence="2" key="1">
    <citation type="journal article" date="2020" name="mSystems">
        <title>Genome- and Community-Level Interaction Insights into Carbon Utilization and Element Cycling Functions of Hydrothermarchaeota in Hydrothermal Sediment.</title>
        <authorList>
            <person name="Zhou Z."/>
            <person name="Liu Y."/>
            <person name="Xu W."/>
            <person name="Pan J."/>
            <person name="Luo Z.H."/>
            <person name="Li M."/>
        </authorList>
    </citation>
    <scope>NUCLEOTIDE SEQUENCE [LARGE SCALE GENOMIC DNA]</scope>
    <source>
        <strain evidence="2">SpSt-1182</strain>
    </source>
</reference>
<dbReference type="PANTHER" id="PTHR22642:SF2">
    <property type="entry name" value="PROTEIN LONG AFTER FAR-RED 3"/>
    <property type="match status" value="1"/>
</dbReference>
<name>A0A7V0T5G5_UNCW3</name>
<sequence length="57" mass="6261">FTTEAAYSLGLESETGRLAPGLAADFVLLEKDPRTGADCRVIETWCRGRQVYPGSER</sequence>
<dbReference type="Proteomes" id="UP000885672">
    <property type="component" value="Unassembled WGS sequence"/>
</dbReference>
<dbReference type="InterPro" id="IPR011059">
    <property type="entry name" value="Metal-dep_hydrolase_composite"/>
</dbReference>
<dbReference type="Gene3D" id="3.30.110.90">
    <property type="entry name" value="Amidohydrolase"/>
    <property type="match status" value="1"/>
</dbReference>
<dbReference type="Pfam" id="PF07969">
    <property type="entry name" value="Amidohydro_3"/>
    <property type="match status" value="1"/>
</dbReference>
<dbReference type="EMBL" id="DSBX01000168">
    <property type="protein sequence ID" value="HDQ99522.1"/>
    <property type="molecule type" value="Genomic_DNA"/>
</dbReference>
<proteinExistence type="predicted"/>
<gene>
    <name evidence="2" type="ORF">ENN51_04465</name>
</gene>
<feature type="domain" description="Amidohydrolase 3" evidence="1">
    <location>
        <begin position="2"/>
        <end position="52"/>
    </location>
</feature>
<evidence type="ECO:0000259" key="1">
    <source>
        <dbReference type="Pfam" id="PF07969"/>
    </source>
</evidence>
<protein>
    <submittedName>
        <fullName evidence="2">Amidohydrolase</fullName>
    </submittedName>
</protein>
<organism evidence="2">
    <name type="scientific">candidate division WOR-3 bacterium</name>
    <dbReference type="NCBI Taxonomy" id="2052148"/>
    <lineage>
        <taxon>Bacteria</taxon>
        <taxon>Bacteria division WOR-3</taxon>
    </lineage>
</organism>
<dbReference type="AlphaFoldDB" id="A0A7V0T5G5"/>
<dbReference type="GO" id="GO:0016810">
    <property type="term" value="F:hydrolase activity, acting on carbon-nitrogen (but not peptide) bonds"/>
    <property type="evidence" value="ECO:0007669"/>
    <property type="project" value="InterPro"/>
</dbReference>
<comment type="caution">
    <text evidence="2">The sequence shown here is derived from an EMBL/GenBank/DDBJ whole genome shotgun (WGS) entry which is preliminary data.</text>
</comment>
<dbReference type="InterPro" id="IPR013108">
    <property type="entry name" value="Amidohydro_3"/>
</dbReference>
<feature type="non-terminal residue" evidence="2">
    <location>
        <position position="1"/>
    </location>
</feature>
<evidence type="ECO:0000313" key="2">
    <source>
        <dbReference type="EMBL" id="HDQ99522.1"/>
    </source>
</evidence>
<dbReference type="SUPFAM" id="SSF51338">
    <property type="entry name" value="Composite domain of metallo-dependent hydrolases"/>
    <property type="match status" value="1"/>
</dbReference>
<dbReference type="PANTHER" id="PTHR22642">
    <property type="entry name" value="IMIDAZOLONEPROPIONASE"/>
    <property type="match status" value="1"/>
</dbReference>
<dbReference type="Gene3D" id="2.30.40.10">
    <property type="entry name" value="Urease, subunit C, domain 1"/>
    <property type="match status" value="1"/>
</dbReference>
<accession>A0A7V0T5G5</accession>